<feature type="domain" description="Methyltransferase" evidence="1">
    <location>
        <begin position="60"/>
        <end position="154"/>
    </location>
</feature>
<keyword evidence="2" id="KW-0808">Transferase</keyword>
<dbReference type="Pfam" id="PF13649">
    <property type="entry name" value="Methyltransf_25"/>
    <property type="match status" value="1"/>
</dbReference>
<reference evidence="2" key="1">
    <citation type="journal article" date="2020" name="mSystems">
        <title>Genome- and Community-Level Interaction Insights into Carbon Utilization and Element Cycling Functions of Hydrothermarchaeota in Hydrothermal Sediment.</title>
        <authorList>
            <person name="Zhou Z."/>
            <person name="Liu Y."/>
            <person name="Xu W."/>
            <person name="Pan J."/>
            <person name="Luo Z.H."/>
            <person name="Li M."/>
        </authorList>
    </citation>
    <scope>NUCLEOTIDE SEQUENCE [LARGE SCALE GENOMIC DNA]</scope>
    <source>
        <strain evidence="2">SpSt-258</strain>
    </source>
</reference>
<dbReference type="CDD" id="cd02440">
    <property type="entry name" value="AdoMet_MTases"/>
    <property type="match status" value="1"/>
</dbReference>
<dbReference type="SUPFAM" id="SSF53335">
    <property type="entry name" value="S-adenosyl-L-methionine-dependent methyltransferases"/>
    <property type="match status" value="1"/>
</dbReference>
<dbReference type="InterPro" id="IPR029063">
    <property type="entry name" value="SAM-dependent_MTases_sf"/>
</dbReference>
<dbReference type="GO" id="GO:0032259">
    <property type="term" value="P:methylation"/>
    <property type="evidence" value="ECO:0007669"/>
    <property type="project" value="UniProtKB-KW"/>
</dbReference>
<accession>A0A7V0Z7P9</accession>
<evidence type="ECO:0000313" key="2">
    <source>
        <dbReference type="EMBL" id="HDY60054.1"/>
    </source>
</evidence>
<protein>
    <submittedName>
        <fullName evidence="2">Class I SAM-dependent methyltransferase</fullName>
    </submittedName>
</protein>
<organism evidence="2">
    <name type="scientific">candidate division WOR-3 bacterium</name>
    <dbReference type="NCBI Taxonomy" id="2052148"/>
    <lineage>
        <taxon>Bacteria</taxon>
        <taxon>Bacteria division WOR-3</taxon>
    </lineage>
</organism>
<comment type="caution">
    <text evidence="2">The sequence shown here is derived from an EMBL/GenBank/DDBJ whole genome shotgun (WGS) entry which is preliminary data.</text>
</comment>
<dbReference type="AlphaFoldDB" id="A0A7V0Z7P9"/>
<dbReference type="EMBL" id="DSKY01000022">
    <property type="protein sequence ID" value="HDY60054.1"/>
    <property type="molecule type" value="Genomic_DNA"/>
</dbReference>
<proteinExistence type="predicted"/>
<dbReference type="GO" id="GO:0008168">
    <property type="term" value="F:methyltransferase activity"/>
    <property type="evidence" value="ECO:0007669"/>
    <property type="project" value="UniProtKB-KW"/>
</dbReference>
<name>A0A7V0Z7P9_UNCW3</name>
<evidence type="ECO:0000259" key="1">
    <source>
        <dbReference type="Pfam" id="PF13649"/>
    </source>
</evidence>
<keyword evidence="2" id="KW-0489">Methyltransferase</keyword>
<dbReference type="Gene3D" id="3.40.50.150">
    <property type="entry name" value="Vaccinia Virus protein VP39"/>
    <property type="match status" value="1"/>
</dbReference>
<sequence>MELKFNNTFKKASFKERSAMDRKFYEEKYLVTDYKRLLLIDRAFIKALVAKYNLPRGFLLDLGCGTGWYSNLFGELGFKVVSIDYSKAGIFRAKKTYGDKIYWVVGDALNIPFHSKQKFNVIFCCDFPPYNLIDSPKEAIEITKKFFEMLNKNGIFIFIWSSKLTGKRIKDDVIIEYNTSQVKEIFANVGEIIGDIYTTNKPLFPLLGKQAISKFITKLTTFGVKVHQKNVRIICGVKKNN</sequence>
<dbReference type="InterPro" id="IPR041698">
    <property type="entry name" value="Methyltransf_25"/>
</dbReference>
<gene>
    <name evidence="2" type="ORF">ENP86_11015</name>
</gene>